<accession>A0AAE3VE32</accession>
<dbReference type="EMBL" id="JAUSVL010000001">
    <property type="protein sequence ID" value="MDQ0288615.1"/>
    <property type="molecule type" value="Genomic_DNA"/>
</dbReference>
<comment type="caution">
    <text evidence="3">The sequence shown here is derived from an EMBL/GenBank/DDBJ whole genome shotgun (WGS) entry which is preliminary data.</text>
</comment>
<dbReference type="Gene3D" id="3.40.50.300">
    <property type="entry name" value="P-loop containing nucleotide triphosphate hydrolases"/>
    <property type="match status" value="1"/>
</dbReference>
<evidence type="ECO:0000259" key="1">
    <source>
        <dbReference type="Pfam" id="PF13173"/>
    </source>
</evidence>
<dbReference type="InterPro" id="IPR041682">
    <property type="entry name" value="AAA_14"/>
</dbReference>
<organism evidence="3 4">
    <name type="scientific">Oligosphaera ethanolica</name>
    <dbReference type="NCBI Taxonomy" id="760260"/>
    <lineage>
        <taxon>Bacteria</taxon>
        <taxon>Pseudomonadati</taxon>
        <taxon>Lentisphaerota</taxon>
        <taxon>Oligosphaeria</taxon>
        <taxon>Oligosphaerales</taxon>
        <taxon>Oligosphaeraceae</taxon>
        <taxon>Oligosphaera</taxon>
    </lineage>
</organism>
<keyword evidence="4" id="KW-1185">Reference proteome</keyword>
<gene>
    <name evidence="3" type="ORF">J3R75_000722</name>
</gene>
<evidence type="ECO:0000313" key="4">
    <source>
        <dbReference type="Proteomes" id="UP001238163"/>
    </source>
</evidence>
<protein>
    <submittedName>
        <fullName evidence="3">AAA+ superfamily ATPase</fullName>
    </submittedName>
</protein>
<dbReference type="InterPro" id="IPR027417">
    <property type="entry name" value="P-loop_NTPase"/>
</dbReference>
<proteinExistence type="predicted"/>
<name>A0AAE3VE32_9BACT</name>
<dbReference type="Pfam" id="PF13173">
    <property type="entry name" value="AAA_14"/>
    <property type="match status" value="1"/>
</dbReference>
<dbReference type="InterPro" id="IPR025420">
    <property type="entry name" value="DUF4143"/>
</dbReference>
<dbReference type="SUPFAM" id="SSF52540">
    <property type="entry name" value="P-loop containing nucleoside triphosphate hydrolases"/>
    <property type="match status" value="1"/>
</dbReference>
<dbReference type="AlphaFoldDB" id="A0AAE3VE32"/>
<dbReference type="Proteomes" id="UP001238163">
    <property type="component" value="Unassembled WGS sequence"/>
</dbReference>
<dbReference type="PANTHER" id="PTHR33295">
    <property type="entry name" value="ATPASE"/>
    <property type="match status" value="1"/>
</dbReference>
<dbReference type="Pfam" id="PF13635">
    <property type="entry name" value="DUF4143"/>
    <property type="match status" value="1"/>
</dbReference>
<feature type="domain" description="AAA" evidence="1">
    <location>
        <begin position="20"/>
        <end position="150"/>
    </location>
</feature>
<dbReference type="RefSeq" id="WP_307259950.1">
    <property type="nucleotide sequence ID" value="NZ_JAUSVL010000001.1"/>
</dbReference>
<dbReference type="PANTHER" id="PTHR33295:SF20">
    <property type="entry name" value="ATPASE"/>
    <property type="match status" value="1"/>
</dbReference>
<evidence type="ECO:0000313" key="3">
    <source>
        <dbReference type="EMBL" id="MDQ0288615.1"/>
    </source>
</evidence>
<feature type="domain" description="DUF4143" evidence="2">
    <location>
        <begin position="201"/>
        <end position="338"/>
    </location>
</feature>
<sequence length="410" mass="46717">MIIREHYLEKIRPFLGKPVVKAITGMRRVGKSVFVRQIMELLSTEGVAPDAIVYVDMESLEYDFIRDYRALNDHVIARSAHVSGKIHVLIDEVQDISEWERAVASWSGQPDRYDVTITGSNSTLFSGELASKLTGRYVEIVLYPLSLREFRDFYPEVSTPEQLFQLYLRYGGMPGLRILDTLSDDTALLFLNGIHDSIVLKDIVRRQNIRNAALLDAICNFAYDNIANPLTASRISAYLKSQQLKTNVQSVINYLRALEDAQLFSKVPRYDIKGKKYLEINNKFYASDVGLRHARVGFRAGDIAQLIENLVYTELCRRHDRVCSGEIDRYEVDFVAIKSSEPHYYQVTTAMDDPVTRARETRSLLAIPDNYPKTVISLAPVYGDRVQGIEVVSLLDFLLNPAVDQESDRY</sequence>
<reference evidence="3" key="1">
    <citation type="submission" date="2023-07" db="EMBL/GenBank/DDBJ databases">
        <title>Genomic Encyclopedia of Type Strains, Phase IV (KMG-IV): sequencing the most valuable type-strain genomes for metagenomic binning, comparative biology and taxonomic classification.</title>
        <authorList>
            <person name="Goeker M."/>
        </authorList>
    </citation>
    <scope>NUCLEOTIDE SEQUENCE</scope>
    <source>
        <strain evidence="3">DSM 24202</strain>
    </source>
</reference>
<evidence type="ECO:0000259" key="2">
    <source>
        <dbReference type="Pfam" id="PF13635"/>
    </source>
</evidence>